<feature type="region of interest" description="Disordered" evidence="1">
    <location>
        <begin position="1"/>
        <end position="23"/>
    </location>
</feature>
<dbReference type="InterPro" id="IPR025662">
    <property type="entry name" value="Sigma_54_int_dom_ATP-bd_1"/>
</dbReference>
<dbReference type="Proteomes" id="UP000023152">
    <property type="component" value="Unassembled WGS sequence"/>
</dbReference>
<dbReference type="PROSITE" id="PS00675">
    <property type="entry name" value="SIGMA54_INTERACT_1"/>
    <property type="match status" value="1"/>
</dbReference>
<evidence type="ECO:0000313" key="4">
    <source>
        <dbReference type="Proteomes" id="UP000023152"/>
    </source>
</evidence>
<dbReference type="SUPFAM" id="SSF52540">
    <property type="entry name" value="P-loop containing nucleoside triphosphate hydrolases"/>
    <property type="match status" value="1"/>
</dbReference>
<dbReference type="EMBL" id="ASPP01037847">
    <property type="protein sequence ID" value="ETO01610.1"/>
    <property type="molecule type" value="Genomic_DNA"/>
</dbReference>
<comment type="caution">
    <text evidence="3">The sequence shown here is derived from an EMBL/GenBank/DDBJ whole genome shotgun (WGS) entry which is preliminary data.</text>
</comment>
<organism evidence="3 4">
    <name type="scientific">Reticulomyxa filosa</name>
    <dbReference type="NCBI Taxonomy" id="46433"/>
    <lineage>
        <taxon>Eukaryota</taxon>
        <taxon>Sar</taxon>
        <taxon>Rhizaria</taxon>
        <taxon>Retaria</taxon>
        <taxon>Foraminifera</taxon>
        <taxon>Monothalamids</taxon>
        <taxon>Reticulomyxidae</taxon>
        <taxon>Reticulomyxa</taxon>
    </lineage>
</organism>
<evidence type="ECO:0000256" key="1">
    <source>
        <dbReference type="SAM" id="MobiDB-lite"/>
    </source>
</evidence>
<feature type="compositionally biased region" description="Basic and acidic residues" evidence="1">
    <location>
        <begin position="7"/>
        <end position="23"/>
    </location>
</feature>
<evidence type="ECO:0000313" key="3">
    <source>
        <dbReference type="EMBL" id="ETO01610.1"/>
    </source>
</evidence>
<keyword evidence="4" id="KW-1185">Reference proteome</keyword>
<accession>X6LLK3</accession>
<dbReference type="CDD" id="cd00882">
    <property type="entry name" value="Ras_like_GTPase"/>
    <property type="match status" value="1"/>
</dbReference>
<reference evidence="3 4" key="1">
    <citation type="journal article" date="2013" name="Curr. Biol.">
        <title>The Genome of the Foraminiferan Reticulomyxa filosa.</title>
        <authorList>
            <person name="Glockner G."/>
            <person name="Hulsmann N."/>
            <person name="Schleicher M."/>
            <person name="Noegel A.A."/>
            <person name="Eichinger L."/>
            <person name="Gallinger C."/>
            <person name="Pawlowski J."/>
            <person name="Sierra R."/>
            <person name="Euteneuer U."/>
            <person name="Pillet L."/>
            <person name="Moustafa A."/>
            <person name="Platzer M."/>
            <person name="Groth M."/>
            <person name="Szafranski K."/>
            <person name="Schliwa M."/>
        </authorList>
    </citation>
    <scope>NUCLEOTIDE SEQUENCE [LARGE SCALE GENOMIC DNA]</scope>
</reference>
<dbReference type="InterPro" id="IPR006073">
    <property type="entry name" value="GTP-bd"/>
</dbReference>
<dbReference type="InterPro" id="IPR027417">
    <property type="entry name" value="P-loop_NTPase"/>
</dbReference>
<protein>
    <recommendedName>
        <fullName evidence="2">G domain-containing protein</fullName>
    </recommendedName>
</protein>
<dbReference type="AlphaFoldDB" id="X6LLK3"/>
<dbReference type="OrthoDB" id="8954335at2759"/>
<evidence type="ECO:0000259" key="2">
    <source>
        <dbReference type="Pfam" id="PF01926"/>
    </source>
</evidence>
<dbReference type="Pfam" id="PF01926">
    <property type="entry name" value="MMR_HSR1"/>
    <property type="match status" value="1"/>
</dbReference>
<name>X6LLK3_RETFI</name>
<gene>
    <name evidence="3" type="ORF">RFI_35830</name>
</gene>
<feature type="domain" description="G" evidence="2">
    <location>
        <begin position="33"/>
        <end position="143"/>
    </location>
</feature>
<dbReference type="GO" id="GO:0005525">
    <property type="term" value="F:GTP binding"/>
    <property type="evidence" value="ECO:0007669"/>
    <property type="project" value="InterPro"/>
</dbReference>
<proteinExistence type="predicted"/>
<sequence length="409" mass="45679">MTYLSNKSERAHDWTESDSKNDNLAKTEPGLGIILVGQTGVGKSSLIKAMTGVDVKISHDPKSGTTEVKFYKINGKNIYYVDTKGTSDSTSNEESQITLKTAMQQCFFSGVRQFKVIWIVAEPTRSTNEFQKQAQFIHNLGKEGKYNVWDCCLIIVKDSPYNCGAEGPVDAAKQYGAGGSTISKNIFGAKCVDWIEARFRTTQSTTAKSELEMCKALKSLKDDYKNYGIFTENELRKEVELRLNNIKSTELKCKLCKCKNCGIEGNDSYTTQRCHLKKSYTHPNWTTVRYHTDQSWVHPGRETIKTVSNDTIYDDINNIGGPAYLLHLHPGVHVARLFQSNERNITVMSCCDKDPNSSGCKYMCGHCKRNDSGCMSKRVCANCNGELGSTECHAICAECKKDWGTGPCR</sequence>
<dbReference type="Gene3D" id="3.40.50.300">
    <property type="entry name" value="P-loop containing nucleotide triphosphate hydrolases"/>
    <property type="match status" value="1"/>
</dbReference>